<feature type="compositionally biased region" description="Polar residues" evidence="1">
    <location>
        <begin position="153"/>
        <end position="170"/>
    </location>
</feature>
<feature type="compositionally biased region" description="Polar residues" evidence="1">
    <location>
        <begin position="135"/>
        <end position="144"/>
    </location>
</feature>
<gene>
    <name evidence="2" type="ORF">HETSPECPRED_010001</name>
</gene>
<feature type="region of interest" description="Disordered" evidence="1">
    <location>
        <begin position="107"/>
        <end position="279"/>
    </location>
</feature>
<evidence type="ECO:0000256" key="1">
    <source>
        <dbReference type="SAM" id="MobiDB-lite"/>
    </source>
</evidence>
<name>A0A8H3G3L6_9LECA</name>
<reference evidence="2" key="1">
    <citation type="submission" date="2021-03" db="EMBL/GenBank/DDBJ databases">
        <authorList>
            <person name="Tagirdzhanova G."/>
        </authorList>
    </citation>
    <scope>NUCLEOTIDE SEQUENCE</scope>
</reference>
<sequence length="445" mass="48341">MSSTPEILVHISAPSRASDDARYRRELQSLLHFQPAHRHVLTPSDPHPGLDSEYGDALEQVADATFTSSSNPAPCPPGSILKASRSKLVTPASAAFEGCIWGKTPALVPGTTSHPNVDRTRPLAFPPLRPRTAPAGSSGSQGVQETPPLPRAQSDSWQTPPSVIPDSQPTPYLPKRPALYTSSPSPTRTSSPATRRKRPRLDNTEPTLPIAQYIPHDGNPASETQIPSSIPQPPPHTSSYAASAEPSSSPIPSSPPTTPFTFTPHSTTIHPPRAPISTAHFTTHTTPFLRTLTTRLPLSKVYTSQIIAQTRPLAVSERGHWRVDMTSFSEEVKAKFWAFLEEIVGKGQVGWGVWCVLDDEGEDEVQECQDPREREGVRHREEKAGAAEQEGSASPTANRTIAKILCWGEIAGEIWNVLFIGLHRQVVGTGVCWVDAEGKVVVRMK</sequence>
<organism evidence="2 3">
    <name type="scientific">Heterodermia speciosa</name>
    <dbReference type="NCBI Taxonomy" id="116794"/>
    <lineage>
        <taxon>Eukaryota</taxon>
        <taxon>Fungi</taxon>
        <taxon>Dikarya</taxon>
        <taxon>Ascomycota</taxon>
        <taxon>Pezizomycotina</taxon>
        <taxon>Lecanoromycetes</taxon>
        <taxon>OSLEUM clade</taxon>
        <taxon>Lecanoromycetidae</taxon>
        <taxon>Caliciales</taxon>
        <taxon>Physciaceae</taxon>
        <taxon>Heterodermia</taxon>
    </lineage>
</organism>
<feature type="compositionally biased region" description="Basic and acidic residues" evidence="1">
    <location>
        <begin position="369"/>
        <end position="385"/>
    </location>
</feature>
<accession>A0A8H3G3L6</accession>
<keyword evidence="3" id="KW-1185">Reference proteome</keyword>
<feature type="compositionally biased region" description="Low complexity" evidence="1">
    <location>
        <begin position="181"/>
        <end position="193"/>
    </location>
</feature>
<evidence type="ECO:0000313" key="2">
    <source>
        <dbReference type="EMBL" id="CAF9936072.1"/>
    </source>
</evidence>
<dbReference type="EMBL" id="CAJPDS010000088">
    <property type="protein sequence ID" value="CAF9936072.1"/>
    <property type="molecule type" value="Genomic_DNA"/>
</dbReference>
<evidence type="ECO:0000313" key="3">
    <source>
        <dbReference type="Proteomes" id="UP000664521"/>
    </source>
</evidence>
<dbReference type="Proteomes" id="UP000664521">
    <property type="component" value="Unassembled WGS sequence"/>
</dbReference>
<proteinExistence type="predicted"/>
<dbReference type="OrthoDB" id="5395975at2759"/>
<feature type="region of interest" description="Disordered" evidence="1">
    <location>
        <begin position="366"/>
        <end position="395"/>
    </location>
</feature>
<comment type="caution">
    <text evidence="2">The sequence shown here is derived from an EMBL/GenBank/DDBJ whole genome shotgun (WGS) entry which is preliminary data.</text>
</comment>
<dbReference type="AlphaFoldDB" id="A0A8H3G3L6"/>
<feature type="compositionally biased region" description="Low complexity" evidence="1">
    <location>
        <begin position="259"/>
        <end position="271"/>
    </location>
</feature>
<protein>
    <submittedName>
        <fullName evidence="2">Uncharacterized protein</fullName>
    </submittedName>
</protein>